<dbReference type="AlphaFoldDB" id="A0A6J6QLJ8"/>
<dbReference type="InterPro" id="IPR029044">
    <property type="entry name" value="Nucleotide-diphossugar_trans"/>
</dbReference>
<dbReference type="PANTHER" id="PTHR47483:SF1">
    <property type="entry name" value="BETA-ARABINOFURANOSYLTRANSFERASE RAY1"/>
    <property type="match status" value="1"/>
</dbReference>
<organism evidence="1">
    <name type="scientific">freshwater metagenome</name>
    <dbReference type="NCBI Taxonomy" id="449393"/>
    <lineage>
        <taxon>unclassified sequences</taxon>
        <taxon>metagenomes</taxon>
        <taxon>ecological metagenomes</taxon>
    </lineage>
</organism>
<gene>
    <name evidence="1" type="ORF">UFOPK2399_01927</name>
</gene>
<dbReference type="InterPro" id="IPR044575">
    <property type="entry name" value="RAY1-like"/>
</dbReference>
<dbReference type="SUPFAM" id="SSF53448">
    <property type="entry name" value="Nucleotide-diphospho-sugar transferases"/>
    <property type="match status" value="1"/>
</dbReference>
<reference evidence="1" key="1">
    <citation type="submission" date="2020-05" db="EMBL/GenBank/DDBJ databases">
        <authorList>
            <person name="Chiriac C."/>
            <person name="Salcher M."/>
            <person name="Ghai R."/>
            <person name="Kavagutti S V."/>
        </authorList>
    </citation>
    <scope>NUCLEOTIDE SEQUENCE</scope>
</reference>
<dbReference type="PANTHER" id="PTHR47483">
    <property type="entry name" value="BETA-ARABINOFURANOSYLTRANSFERASE RAY1"/>
    <property type="match status" value="1"/>
</dbReference>
<protein>
    <submittedName>
        <fullName evidence="1">Unannotated protein</fullName>
    </submittedName>
</protein>
<accession>A0A6J6QLJ8</accession>
<name>A0A6J6QLJ8_9ZZZZ</name>
<proteinExistence type="predicted"/>
<dbReference type="GO" id="GO:0016757">
    <property type="term" value="F:glycosyltransferase activity"/>
    <property type="evidence" value="ECO:0007669"/>
    <property type="project" value="InterPro"/>
</dbReference>
<sequence length="270" mass="29122">MLTVFAVPKPFTAPFDLIQEQAIASWVALGARVILIGDEEGIDAAAARHDATHIATIERNDYGTPRLDSAFSAARQASDDPVLCFANCDIILPHALAAAVAHLSSAHTNFLLVGRCVDVDPANATQPDAAGAGPVRGHDFLDWFVFSRDLFRDLPPFVLGRAGFDNWLVWHARQAGAAVIDASDAFLAIHQRHAHSHLVGGTTWAYSGPEAQANIALAGGRRHLFTMLDATHRLTTDGMIVARRGATFRLSHRFHQARLFAGRAKARLGA</sequence>
<dbReference type="EMBL" id="CAEZXP010000010">
    <property type="protein sequence ID" value="CAB4709865.1"/>
    <property type="molecule type" value="Genomic_DNA"/>
</dbReference>
<evidence type="ECO:0000313" key="1">
    <source>
        <dbReference type="EMBL" id="CAB4709865.1"/>
    </source>
</evidence>